<evidence type="ECO:0000256" key="11">
    <source>
        <dbReference type="ARBA" id="ARBA00022915"/>
    </source>
</evidence>
<dbReference type="EMBL" id="AZFN01000007">
    <property type="protein sequence ID" value="KRM02717.1"/>
    <property type="molecule type" value="Genomic_DNA"/>
</dbReference>
<evidence type="ECO:0000256" key="5">
    <source>
        <dbReference type="ARBA" id="ARBA00011921"/>
    </source>
</evidence>
<protein>
    <recommendedName>
        <fullName evidence="6">Probable succinyl-diaminopimelate desuccinylase</fullName>
        <ecNumber evidence="5">3.5.1.18</ecNumber>
    </recommendedName>
</protein>
<evidence type="ECO:0000256" key="6">
    <source>
        <dbReference type="ARBA" id="ARBA00016853"/>
    </source>
</evidence>
<dbReference type="NCBIfam" id="NF006365">
    <property type="entry name" value="PRK08588.1"/>
    <property type="match status" value="1"/>
</dbReference>
<gene>
    <name evidence="16" type="ORF">FC60_GL001579</name>
</gene>
<dbReference type="PANTHER" id="PTHR43808:SF8">
    <property type="entry name" value="PEPTIDASE M20 DIMERISATION DOMAIN-CONTAINING PROTEIN"/>
    <property type="match status" value="1"/>
</dbReference>
<name>A0A0R1VB79_9LACO</name>
<dbReference type="PROSITE" id="PS00759">
    <property type="entry name" value="ARGE_DAPE_CPG2_2"/>
    <property type="match status" value="1"/>
</dbReference>
<keyword evidence="10" id="KW-0862">Zinc</keyword>
<evidence type="ECO:0000313" key="17">
    <source>
        <dbReference type="Proteomes" id="UP000051739"/>
    </source>
</evidence>
<dbReference type="Gene3D" id="3.30.70.360">
    <property type="match status" value="1"/>
</dbReference>
<evidence type="ECO:0000256" key="14">
    <source>
        <dbReference type="ARBA" id="ARBA00051301"/>
    </source>
</evidence>
<evidence type="ECO:0000256" key="9">
    <source>
        <dbReference type="ARBA" id="ARBA00022801"/>
    </source>
</evidence>
<keyword evidence="12" id="KW-0457">Lysine biosynthesis</keyword>
<dbReference type="InterPro" id="IPR050072">
    <property type="entry name" value="Peptidase_M20A"/>
</dbReference>
<dbReference type="SUPFAM" id="SSF53187">
    <property type="entry name" value="Zn-dependent exopeptidases"/>
    <property type="match status" value="1"/>
</dbReference>
<comment type="catalytic activity">
    <reaction evidence="14">
        <text>N-succinyl-(2S,6S)-2,6-diaminopimelate + H2O = (2S,6S)-2,6-diaminopimelate + succinate</text>
        <dbReference type="Rhea" id="RHEA:22608"/>
        <dbReference type="ChEBI" id="CHEBI:15377"/>
        <dbReference type="ChEBI" id="CHEBI:30031"/>
        <dbReference type="ChEBI" id="CHEBI:57609"/>
        <dbReference type="ChEBI" id="CHEBI:58087"/>
        <dbReference type="EC" id="3.5.1.18"/>
    </reaction>
</comment>
<keyword evidence="7" id="KW-0028">Amino-acid biosynthesis</keyword>
<keyword evidence="9" id="KW-0378">Hydrolase</keyword>
<dbReference type="CDD" id="cd08659">
    <property type="entry name" value="M20_ArgE_DapE-like"/>
    <property type="match status" value="1"/>
</dbReference>
<organism evidence="16 17">
    <name type="scientific">Limosilactobacillus gastricus DSM 16045</name>
    <dbReference type="NCBI Taxonomy" id="1423749"/>
    <lineage>
        <taxon>Bacteria</taxon>
        <taxon>Bacillati</taxon>
        <taxon>Bacillota</taxon>
        <taxon>Bacilli</taxon>
        <taxon>Lactobacillales</taxon>
        <taxon>Lactobacillaceae</taxon>
        <taxon>Limosilactobacillus</taxon>
    </lineage>
</organism>
<dbReference type="Proteomes" id="UP000051739">
    <property type="component" value="Unassembled WGS sequence"/>
</dbReference>
<dbReference type="InterPro" id="IPR011650">
    <property type="entry name" value="Peptidase_M20_dimer"/>
</dbReference>
<dbReference type="Pfam" id="PF01546">
    <property type="entry name" value="Peptidase_M20"/>
    <property type="match status" value="1"/>
</dbReference>
<dbReference type="InterPro" id="IPR036264">
    <property type="entry name" value="Bact_exopeptidase_dim_dom"/>
</dbReference>
<dbReference type="RefSeq" id="WP_056937037.1">
    <property type="nucleotide sequence ID" value="NZ_AZFN01000007.1"/>
</dbReference>
<reference evidence="16 17" key="1">
    <citation type="journal article" date="2015" name="Genome Announc.">
        <title>Expanding the biotechnology potential of lactobacilli through comparative genomics of 213 strains and associated genera.</title>
        <authorList>
            <person name="Sun Z."/>
            <person name="Harris H.M."/>
            <person name="McCann A."/>
            <person name="Guo C."/>
            <person name="Argimon S."/>
            <person name="Zhang W."/>
            <person name="Yang X."/>
            <person name="Jeffery I.B."/>
            <person name="Cooney J.C."/>
            <person name="Kagawa T.F."/>
            <person name="Liu W."/>
            <person name="Song Y."/>
            <person name="Salvetti E."/>
            <person name="Wrobel A."/>
            <person name="Rasinkangas P."/>
            <person name="Parkhill J."/>
            <person name="Rea M.C."/>
            <person name="O'Sullivan O."/>
            <person name="Ritari J."/>
            <person name="Douillard F.P."/>
            <person name="Paul Ross R."/>
            <person name="Yang R."/>
            <person name="Briner A.E."/>
            <person name="Felis G.E."/>
            <person name="de Vos W.M."/>
            <person name="Barrangou R."/>
            <person name="Klaenhammer T.R."/>
            <person name="Caufield P.W."/>
            <person name="Cui Y."/>
            <person name="Zhang H."/>
            <person name="O'Toole P.W."/>
        </authorList>
    </citation>
    <scope>NUCLEOTIDE SEQUENCE [LARGE SCALE GENOMIC DNA]</scope>
    <source>
        <strain evidence="16 17">DSM 16045</strain>
    </source>
</reference>
<sequence>MEKAERLQILRDLIQIQSVNGNELAVAQYLQKLFAQYKLEAQVLPFGDQRANLLLEVGEGTDDQVLGITGHMDTVTTGDLAKWDYDPFAATVVGDRLYGRGAADMKSGLAAQVIAIIELVTAGQKLPGKVRLIATAGEEYGTPGANRLEAAGIAQDLSALIVGEPTSGNVIYAHSGSLNYRVTSVGKSVHSSRPADGVNAIDSLIDFCVGERQLFDDSPVDPYLGTVKHSVTIFKAGDQVNTIPDQAEINGNIRPTKAFPNDQVIAKLQALVDQINQAGQAQLSLEIIHSFWPVASDPDGKLVQLVLKASQEAYSSLVEHEQPKLTIINGATDASVFVKHHQDLPVVLLGADNWNISHQVNEYTTISSFLVTIEAYKTIIKDYFA</sequence>
<dbReference type="NCBIfam" id="TIGR01910">
    <property type="entry name" value="DapE-ArgE"/>
    <property type="match status" value="1"/>
</dbReference>
<keyword evidence="17" id="KW-1185">Reference proteome</keyword>
<dbReference type="InterPro" id="IPR010182">
    <property type="entry name" value="ArgE/DapE"/>
</dbReference>
<accession>A0A0R1VB79</accession>
<comment type="similarity">
    <text evidence="4">Belongs to the peptidase M20A family.</text>
</comment>
<evidence type="ECO:0000256" key="7">
    <source>
        <dbReference type="ARBA" id="ARBA00022605"/>
    </source>
</evidence>
<evidence type="ECO:0000313" key="16">
    <source>
        <dbReference type="EMBL" id="KRM02717.1"/>
    </source>
</evidence>
<dbReference type="GO" id="GO:0009089">
    <property type="term" value="P:lysine biosynthetic process via diaminopimelate"/>
    <property type="evidence" value="ECO:0007669"/>
    <property type="project" value="UniProtKB-UniPathway"/>
</dbReference>
<evidence type="ECO:0000256" key="8">
    <source>
        <dbReference type="ARBA" id="ARBA00022723"/>
    </source>
</evidence>
<comment type="cofactor">
    <cofactor evidence="2">
        <name>Zn(2+)</name>
        <dbReference type="ChEBI" id="CHEBI:29105"/>
    </cofactor>
</comment>
<comment type="pathway">
    <text evidence="3">Amino-acid biosynthesis; L-lysine biosynthesis via DAP pathway; LL-2,6-diaminopimelate from (S)-tetrahydrodipicolinate (succinylase route): step 3/3.</text>
</comment>
<dbReference type="GO" id="GO:0046872">
    <property type="term" value="F:metal ion binding"/>
    <property type="evidence" value="ECO:0007669"/>
    <property type="project" value="UniProtKB-KW"/>
</dbReference>
<dbReference type="Pfam" id="PF07687">
    <property type="entry name" value="M20_dimer"/>
    <property type="match status" value="1"/>
</dbReference>
<feature type="domain" description="Peptidase M20 dimerisation" evidence="15">
    <location>
        <begin position="172"/>
        <end position="276"/>
    </location>
</feature>
<dbReference type="PATRIC" id="fig|1423749.3.peg.1637"/>
<keyword evidence="13" id="KW-0170">Cobalt</keyword>
<evidence type="ECO:0000256" key="2">
    <source>
        <dbReference type="ARBA" id="ARBA00001947"/>
    </source>
</evidence>
<dbReference type="GO" id="GO:0019877">
    <property type="term" value="P:diaminopimelate biosynthetic process"/>
    <property type="evidence" value="ECO:0007669"/>
    <property type="project" value="UniProtKB-KW"/>
</dbReference>
<evidence type="ECO:0000256" key="4">
    <source>
        <dbReference type="ARBA" id="ARBA00006247"/>
    </source>
</evidence>
<evidence type="ECO:0000256" key="13">
    <source>
        <dbReference type="ARBA" id="ARBA00023285"/>
    </source>
</evidence>
<dbReference type="AlphaFoldDB" id="A0A0R1VB79"/>
<evidence type="ECO:0000256" key="12">
    <source>
        <dbReference type="ARBA" id="ARBA00023154"/>
    </source>
</evidence>
<dbReference type="EC" id="3.5.1.18" evidence="5"/>
<keyword evidence="8" id="KW-0479">Metal-binding</keyword>
<evidence type="ECO:0000256" key="1">
    <source>
        <dbReference type="ARBA" id="ARBA00001941"/>
    </source>
</evidence>
<evidence type="ECO:0000259" key="15">
    <source>
        <dbReference type="Pfam" id="PF07687"/>
    </source>
</evidence>
<dbReference type="Gene3D" id="3.40.630.10">
    <property type="entry name" value="Zn peptidases"/>
    <property type="match status" value="2"/>
</dbReference>
<dbReference type="PANTHER" id="PTHR43808">
    <property type="entry name" value="ACETYLORNITHINE DEACETYLASE"/>
    <property type="match status" value="1"/>
</dbReference>
<comment type="cofactor">
    <cofactor evidence="1">
        <name>Co(2+)</name>
        <dbReference type="ChEBI" id="CHEBI:48828"/>
    </cofactor>
</comment>
<comment type="caution">
    <text evidence="16">The sequence shown here is derived from an EMBL/GenBank/DDBJ whole genome shotgun (WGS) entry which is preliminary data.</text>
</comment>
<evidence type="ECO:0000256" key="10">
    <source>
        <dbReference type="ARBA" id="ARBA00022833"/>
    </source>
</evidence>
<keyword evidence="11" id="KW-0220">Diaminopimelate biosynthesis</keyword>
<dbReference type="InterPro" id="IPR002933">
    <property type="entry name" value="Peptidase_M20"/>
</dbReference>
<dbReference type="UniPathway" id="UPA00034">
    <property type="reaction ID" value="UER00021"/>
</dbReference>
<evidence type="ECO:0000256" key="3">
    <source>
        <dbReference type="ARBA" id="ARBA00005130"/>
    </source>
</evidence>
<dbReference type="InterPro" id="IPR001261">
    <property type="entry name" value="ArgE/DapE_CS"/>
</dbReference>
<dbReference type="PROSITE" id="PS00758">
    <property type="entry name" value="ARGE_DAPE_CPG2_1"/>
    <property type="match status" value="1"/>
</dbReference>
<proteinExistence type="inferred from homology"/>
<dbReference type="GO" id="GO:0009014">
    <property type="term" value="F:succinyl-diaminopimelate desuccinylase activity"/>
    <property type="evidence" value="ECO:0007669"/>
    <property type="project" value="UniProtKB-EC"/>
</dbReference>
<dbReference type="SUPFAM" id="SSF55031">
    <property type="entry name" value="Bacterial exopeptidase dimerisation domain"/>
    <property type="match status" value="1"/>
</dbReference>